<sequence length="200" mass="23608">MSYSNRFFINPSNKKVFDIYKVVSEELRKDMSHIETSYSEILSNELNSQLLKEKEKIQSTVNNLLSNFTHLFLKDNTGVLKEICQLKVEILQLKTKLMIQHVLVNNADFDLYDYNLAANLHNYLEEFSVKVHSIQWDQFESDRERYIELNHEYSVLRGQYDALKDEFSIGDIWENWSYNGDSSSEEEDSDEYSGESFKPD</sequence>
<organism evidence="2 3">
    <name type="scientific">Legionella anisa</name>
    <dbReference type="NCBI Taxonomy" id="28082"/>
    <lineage>
        <taxon>Bacteria</taxon>
        <taxon>Pseudomonadati</taxon>
        <taxon>Pseudomonadota</taxon>
        <taxon>Gammaproteobacteria</taxon>
        <taxon>Legionellales</taxon>
        <taxon>Legionellaceae</taxon>
        <taxon>Legionella</taxon>
    </lineage>
</organism>
<reference evidence="2" key="1">
    <citation type="submission" date="2017-12" db="EMBL/GenBank/DDBJ databases">
        <title>FDA dAtabase for Regulatory Grade micrObial Sequences (FDA-ARGOS): Supporting development and validation of Infectious Disease Dx tests.</title>
        <authorList>
            <person name="Kerrigan L."/>
            <person name="Tallon L.J."/>
            <person name="Sadzewicz L."/>
            <person name="Sengamalay N."/>
            <person name="Ott S."/>
            <person name="Godinez A."/>
            <person name="Nagaraj S."/>
            <person name="Vavikolanu K."/>
            <person name="Vyas G."/>
            <person name="Nadendla S."/>
            <person name="Aluvathingal J."/>
            <person name="Sichtig H."/>
        </authorList>
    </citation>
    <scope>NUCLEOTIDE SEQUENCE [LARGE SCALE GENOMIC DNA]</scope>
    <source>
        <strain evidence="2">FDAARGOS_200</strain>
    </source>
</reference>
<keyword evidence="3" id="KW-1185">Reference proteome</keyword>
<evidence type="ECO:0000313" key="3">
    <source>
        <dbReference type="Proteomes" id="UP000192511"/>
    </source>
</evidence>
<comment type="caution">
    <text evidence="2">The sequence shown here is derived from an EMBL/GenBank/DDBJ whole genome shotgun (WGS) entry which is preliminary data.</text>
</comment>
<name>A0AAX0WPB3_9GAMM</name>
<gene>
    <name evidence="2" type="ORF">A6J39_002780</name>
</gene>
<dbReference type="GeneID" id="98064587"/>
<feature type="region of interest" description="Disordered" evidence="1">
    <location>
        <begin position="178"/>
        <end position="200"/>
    </location>
</feature>
<feature type="compositionally biased region" description="Acidic residues" evidence="1">
    <location>
        <begin position="183"/>
        <end position="193"/>
    </location>
</feature>
<accession>A0AAX0WPB3</accession>
<evidence type="ECO:0000256" key="1">
    <source>
        <dbReference type="SAM" id="MobiDB-lite"/>
    </source>
</evidence>
<evidence type="ECO:0000313" key="2">
    <source>
        <dbReference type="EMBL" id="PNL60217.1"/>
    </source>
</evidence>
<protein>
    <recommendedName>
        <fullName evidence="4">Type IV secretion protein Dot</fullName>
    </recommendedName>
</protein>
<dbReference type="AlphaFoldDB" id="A0AAX0WPB3"/>
<dbReference type="EMBL" id="NBTX02000004">
    <property type="protein sequence ID" value="PNL60217.1"/>
    <property type="molecule type" value="Genomic_DNA"/>
</dbReference>
<proteinExistence type="predicted"/>
<dbReference type="Proteomes" id="UP000192511">
    <property type="component" value="Unassembled WGS sequence"/>
</dbReference>
<evidence type="ECO:0008006" key="4">
    <source>
        <dbReference type="Google" id="ProtNLM"/>
    </source>
</evidence>
<dbReference type="RefSeq" id="WP_019233960.1">
    <property type="nucleotide sequence ID" value="NZ_CAAAHR010000005.1"/>
</dbReference>